<dbReference type="AlphaFoldDB" id="A0AAV3YKU6"/>
<keyword evidence="2" id="KW-1185">Reference proteome</keyword>
<reference evidence="1 2" key="1">
    <citation type="journal article" date="2021" name="Elife">
        <title>Chloroplast acquisition without the gene transfer in kleptoplastic sea slugs, Plakobranchus ocellatus.</title>
        <authorList>
            <person name="Maeda T."/>
            <person name="Takahashi S."/>
            <person name="Yoshida T."/>
            <person name="Shimamura S."/>
            <person name="Takaki Y."/>
            <person name="Nagai Y."/>
            <person name="Toyoda A."/>
            <person name="Suzuki Y."/>
            <person name="Arimoto A."/>
            <person name="Ishii H."/>
            <person name="Satoh N."/>
            <person name="Nishiyama T."/>
            <person name="Hasebe M."/>
            <person name="Maruyama T."/>
            <person name="Minagawa J."/>
            <person name="Obokata J."/>
            <person name="Shigenobu S."/>
        </authorList>
    </citation>
    <scope>NUCLEOTIDE SEQUENCE [LARGE SCALE GENOMIC DNA]</scope>
</reference>
<name>A0AAV3YKU6_9GAST</name>
<gene>
    <name evidence="1" type="ORF">PoB_001004200</name>
</gene>
<dbReference type="EMBL" id="BLXT01001203">
    <property type="protein sequence ID" value="GFN83536.1"/>
    <property type="molecule type" value="Genomic_DNA"/>
</dbReference>
<proteinExistence type="predicted"/>
<protein>
    <submittedName>
        <fullName evidence="1">Uncharacterized protein</fullName>
    </submittedName>
</protein>
<evidence type="ECO:0000313" key="2">
    <source>
        <dbReference type="Proteomes" id="UP000735302"/>
    </source>
</evidence>
<accession>A0AAV3YKU6</accession>
<evidence type="ECO:0000313" key="1">
    <source>
        <dbReference type="EMBL" id="GFN83536.1"/>
    </source>
</evidence>
<dbReference type="Proteomes" id="UP000735302">
    <property type="component" value="Unassembled WGS sequence"/>
</dbReference>
<sequence>MNNESPYKVGIVGERIRLQRTSICGATAGENAPEVYRDPVSRNRIQAQHKRPRLLRRLDGDLKARGRIAMDGLHTRKPYNQSPVAW</sequence>
<comment type="caution">
    <text evidence="1">The sequence shown here is derived from an EMBL/GenBank/DDBJ whole genome shotgun (WGS) entry which is preliminary data.</text>
</comment>
<organism evidence="1 2">
    <name type="scientific">Plakobranchus ocellatus</name>
    <dbReference type="NCBI Taxonomy" id="259542"/>
    <lineage>
        <taxon>Eukaryota</taxon>
        <taxon>Metazoa</taxon>
        <taxon>Spiralia</taxon>
        <taxon>Lophotrochozoa</taxon>
        <taxon>Mollusca</taxon>
        <taxon>Gastropoda</taxon>
        <taxon>Heterobranchia</taxon>
        <taxon>Euthyneura</taxon>
        <taxon>Panpulmonata</taxon>
        <taxon>Sacoglossa</taxon>
        <taxon>Placobranchoidea</taxon>
        <taxon>Plakobranchidae</taxon>
        <taxon>Plakobranchus</taxon>
    </lineage>
</organism>